<keyword evidence="7 9" id="KW-0464">Manganese</keyword>
<dbReference type="GO" id="GO:0006007">
    <property type="term" value="P:glucose catabolic process"/>
    <property type="evidence" value="ECO:0007669"/>
    <property type="project" value="InterPro"/>
</dbReference>
<dbReference type="InterPro" id="IPR011258">
    <property type="entry name" value="BPG-indep_PGM_N"/>
</dbReference>
<feature type="binding site" evidence="9 12">
    <location>
        <begin position="160"/>
        <end position="161"/>
    </location>
    <ligand>
        <name>substrate</name>
    </ligand>
</feature>
<sequence>MAEKRKRSVPRRPTVLVILDGFGVNPSRINNAVVEANTPRLDEYFSKNTHITLDASGLSVGLPSGQMGNSEVGHLTLGCGTIMRQDLVRIDDSIESGEFYENAALVAAMEDSVKHERPMHLVGLVSDGGVHSHTKHLCALISMCGKYKVKPLVHMITDGRDTAPMAAMGYLQSLEDALDDAGGAIATVCGRYYAMDRDNRWERTEIAFKAMANLEGEQHEAARYAIESSYNKDITDEFIMPCIFPEAEKIEEDDNVIFFNFRNDRPRQLSAALSQTDFEGFERGAYDPVTVTCLTEYDPHFLLPIAFAPQRPTTTLASVVSRAGFKQFHCSETEKYAHVTFFFNGGREETWAGEERVMIPSPQVATYDECPEMSAKEVADAMIEAIESHEHGFLVVNFANGDMVGHTAKRDAVIAAVEAMDEQVGRLLDVAVKEEYSVFLTADHGNCDEMVDPVTGEPHTQHTVYPVPCMIIDQENWRLNTGMGLSSVAPTILQLMGLQQPPEMLGKSVLLETYGS</sequence>
<keyword evidence="8 9" id="KW-0413">Isomerase</keyword>
<comment type="similarity">
    <text evidence="4 9">Belongs to the BPG-independent phosphoglycerate mutase family.</text>
</comment>
<evidence type="ECO:0000256" key="8">
    <source>
        <dbReference type="ARBA" id="ARBA00023235"/>
    </source>
</evidence>
<evidence type="ECO:0000256" key="4">
    <source>
        <dbReference type="ARBA" id="ARBA00008819"/>
    </source>
</evidence>
<evidence type="ECO:0000256" key="12">
    <source>
        <dbReference type="PIRSR" id="PIRSR001492-2"/>
    </source>
</evidence>
<dbReference type="GO" id="GO:0005829">
    <property type="term" value="C:cytosol"/>
    <property type="evidence" value="ECO:0007669"/>
    <property type="project" value="TreeGrafter"/>
</dbReference>
<dbReference type="GO" id="GO:0030145">
    <property type="term" value="F:manganese ion binding"/>
    <property type="evidence" value="ECO:0007669"/>
    <property type="project" value="UniProtKB-UniRule"/>
</dbReference>
<evidence type="ECO:0000256" key="11">
    <source>
        <dbReference type="PIRSR" id="PIRSR001492-1"/>
    </source>
</evidence>
<comment type="caution">
    <text evidence="16">The sequence shown here is derived from an EMBL/GenBank/DDBJ whole genome shotgun (WGS) entry which is preliminary data.</text>
</comment>
<feature type="binding site" evidence="9 13">
    <location>
        <position position="70"/>
    </location>
    <ligand>
        <name>Mn(2+)</name>
        <dbReference type="ChEBI" id="CHEBI:29035"/>
        <label>2</label>
    </ligand>
</feature>
<evidence type="ECO:0000313" key="17">
    <source>
        <dbReference type="Proteomes" id="UP000254266"/>
    </source>
</evidence>
<evidence type="ECO:0000256" key="1">
    <source>
        <dbReference type="ARBA" id="ARBA00000370"/>
    </source>
</evidence>
<dbReference type="InterPro" id="IPR017850">
    <property type="entry name" value="Alkaline_phosphatase_core_sf"/>
</dbReference>
<dbReference type="Pfam" id="PF06415">
    <property type="entry name" value="iPGM_N"/>
    <property type="match status" value="1"/>
</dbReference>
<dbReference type="CDD" id="cd16010">
    <property type="entry name" value="iPGM"/>
    <property type="match status" value="1"/>
</dbReference>
<dbReference type="PIRSF" id="PIRSF001492">
    <property type="entry name" value="IPGAM"/>
    <property type="match status" value="1"/>
</dbReference>
<feature type="active site" description="Phosphoserine intermediate" evidence="9 11">
    <location>
        <position position="70"/>
    </location>
</feature>
<feature type="binding site" evidence="9 13">
    <location>
        <position position="406"/>
    </location>
    <ligand>
        <name>Mn(2+)</name>
        <dbReference type="ChEBI" id="CHEBI:29035"/>
        <label>1</label>
    </ligand>
</feature>
<name>A0A370DER8_9GAMM</name>
<evidence type="ECO:0000256" key="10">
    <source>
        <dbReference type="NCBIfam" id="TIGR01307"/>
    </source>
</evidence>
<dbReference type="HAMAP" id="MF_01038">
    <property type="entry name" value="GpmI"/>
    <property type="match status" value="1"/>
</dbReference>
<proteinExistence type="inferred from homology"/>
<evidence type="ECO:0000259" key="15">
    <source>
        <dbReference type="Pfam" id="PF06415"/>
    </source>
</evidence>
<reference evidence="16 17" key="1">
    <citation type="journal article" date="2018" name="ISME J.">
        <title>Endosymbiont genomes yield clues of tubeworm success.</title>
        <authorList>
            <person name="Li Y."/>
            <person name="Liles M.R."/>
            <person name="Halanych K.M."/>
        </authorList>
    </citation>
    <scope>NUCLEOTIDE SEQUENCE [LARGE SCALE GENOMIC DNA]</scope>
    <source>
        <strain evidence="16">A1464</strain>
    </source>
</reference>
<accession>A0A370DER8</accession>
<feature type="binding site" evidence="9 13">
    <location>
        <position position="444"/>
    </location>
    <ligand>
        <name>Mn(2+)</name>
        <dbReference type="ChEBI" id="CHEBI:29035"/>
        <label>2</label>
    </ligand>
</feature>
<feature type="domain" description="Metalloenzyme" evidence="14">
    <location>
        <begin position="13"/>
        <end position="499"/>
    </location>
</feature>
<evidence type="ECO:0000256" key="13">
    <source>
        <dbReference type="PIRSR" id="PIRSR001492-3"/>
    </source>
</evidence>
<dbReference type="AlphaFoldDB" id="A0A370DER8"/>
<evidence type="ECO:0000256" key="5">
    <source>
        <dbReference type="ARBA" id="ARBA00022723"/>
    </source>
</evidence>
<evidence type="ECO:0000256" key="9">
    <source>
        <dbReference type="HAMAP-Rule" id="MF_01038"/>
    </source>
</evidence>
<evidence type="ECO:0000256" key="2">
    <source>
        <dbReference type="ARBA" id="ARBA00002315"/>
    </source>
</evidence>
<feature type="binding site" evidence="9 12">
    <location>
        <position position="131"/>
    </location>
    <ligand>
        <name>substrate</name>
    </ligand>
</feature>
<feature type="binding site" evidence="9 13">
    <location>
        <position position="402"/>
    </location>
    <ligand>
        <name>Mn(2+)</name>
        <dbReference type="ChEBI" id="CHEBI:29035"/>
        <label>1</label>
    </ligand>
</feature>
<dbReference type="InterPro" id="IPR006124">
    <property type="entry name" value="Metalloenzyme"/>
</dbReference>
<dbReference type="InterPro" id="IPR005995">
    <property type="entry name" value="Pgm_bpd_ind"/>
</dbReference>
<dbReference type="SUPFAM" id="SSF64158">
    <property type="entry name" value="2,3-Bisphosphoglycerate-independent phosphoglycerate mutase, substrate-binding domain"/>
    <property type="match status" value="1"/>
</dbReference>
<dbReference type="GO" id="GO:0004619">
    <property type="term" value="F:phosphoglycerate mutase activity"/>
    <property type="evidence" value="ECO:0007669"/>
    <property type="project" value="UniProtKB-UniRule"/>
</dbReference>
<feature type="binding site" evidence="9 12">
    <location>
        <position position="335"/>
    </location>
    <ligand>
        <name>substrate</name>
    </ligand>
</feature>
<feature type="domain" description="BPG-independent PGAM N-terminal" evidence="15">
    <location>
        <begin position="90"/>
        <end position="298"/>
    </location>
</feature>
<dbReference type="UniPathway" id="UPA00109">
    <property type="reaction ID" value="UER00186"/>
</dbReference>
<evidence type="ECO:0000256" key="6">
    <source>
        <dbReference type="ARBA" id="ARBA00023152"/>
    </source>
</evidence>
<dbReference type="EC" id="5.4.2.12" evidence="9 10"/>
<dbReference type="PANTHER" id="PTHR31637:SF0">
    <property type="entry name" value="2,3-BISPHOSPHOGLYCERATE-INDEPENDENT PHOSPHOGLYCERATE MUTASE"/>
    <property type="match status" value="1"/>
</dbReference>
<keyword evidence="17" id="KW-1185">Reference proteome</keyword>
<dbReference type="SUPFAM" id="SSF53649">
    <property type="entry name" value="Alkaline phosphatase-like"/>
    <property type="match status" value="1"/>
</dbReference>
<dbReference type="Gene3D" id="3.40.720.10">
    <property type="entry name" value="Alkaline Phosphatase, subunit A"/>
    <property type="match status" value="1"/>
</dbReference>
<feature type="binding site" evidence="9 13">
    <location>
        <position position="462"/>
    </location>
    <ligand>
        <name>Mn(2+)</name>
        <dbReference type="ChEBI" id="CHEBI:29035"/>
        <label>1</label>
    </ligand>
</feature>
<feature type="binding site" evidence="9 13">
    <location>
        <position position="20"/>
    </location>
    <ligand>
        <name>Mn(2+)</name>
        <dbReference type="ChEBI" id="CHEBI:29035"/>
        <label>2</label>
    </ligand>
</feature>
<evidence type="ECO:0000313" key="16">
    <source>
        <dbReference type="EMBL" id="RDH82864.1"/>
    </source>
</evidence>
<keyword evidence="5 9" id="KW-0479">Metal-binding</keyword>
<feature type="binding site" evidence="9 12">
    <location>
        <begin position="262"/>
        <end position="265"/>
    </location>
    <ligand>
        <name>substrate</name>
    </ligand>
</feature>
<dbReference type="Gene3D" id="3.40.1450.10">
    <property type="entry name" value="BPG-independent phosphoglycerate mutase, domain B"/>
    <property type="match status" value="1"/>
</dbReference>
<dbReference type="EMBL" id="QFXC01000011">
    <property type="protein sequence ID" value="RDH82864.1"/>
    <property type="molecule type" value="Genomic_DNA"/>
</dbReference>
<dbReference type="Proteomes" id="UP000254266">
    <property type="component" value="Unassembled WGS sequence"/>
</dbReference>
<evidence type="ECO:0000256" key="3">
    <source>
        <dbReference type="ARBA" id="ARBA00004798"/>
    </source>
</evidence>
<keyword evidence="6 9" id="KW-0324">Glycolysis</keyword>
<feature type="binding site" evidence="9 13">
    <location>
        <position position="443"/>
    </location>
    <ligand>
        <name>Mn(2+)</name>
        <dbReference type="ChEBI" id="CHEBI:29035"/>
        <label>2</label>
    </ligand>
</feature>
<evidence type="ECO:0000259" key="14">
    <source>
        <dbReference type="Pfam" id="PF01676"/>
    </source>
</evidence>
<gene>
    <name evidence="9" type="primary">gpmI</name>
    <name evidence="16" type="ORF">DIZ80_11375</name>
</gene>
<comment type="function">
    <text evidence="2 9">Catalyzes the interconversion of 2-phosphoglycerate and 3-phosphoglycerate.</text>
</comment>
<feature type="binding site" evidence="9 12">
    <location>
        <position position="197"/>
    </location>
    <ligand>
        <name>substrate</name>
    </ligand>
</feature>
<dbReference type="GO" id="GO:0006096">
    <property type="term" value="P:glycolytic process"/>
    <property type="evidence" value="ECO:0007669"/>
    <property type="project" value="UniProtKB-UniRule"/>
</dbReference>
<dbReference type="FunFam" id="3.40.1450.10:FF:000002">
    <property type="entry name" value="2,3-bisphosphoglycerate-independent phosphoglycerate mutase"/>
    <property type="match status" value="1"/>
</dbReference>
<feature type="binding site" evidence="9 12">
    <location>
        <position position="191"/>
    </location>
    <ligand>
        <name>substrate</name>
    </ligand>
</feature>
<comment type="catalytic activity">
    <reaction evidence="1 9">
        <text>(2R)-2-phosphoglycerate = (2R)-3-phosphoglycerate</text>
        <dbReference type="Rhea" id="RHEA:15901"/>
        <dbReference type="ChEBI" id="CHEBI:58272"/>
        <dbReference type="ChEBI" id="CHEBI:58289"/>
        <dbReference type="EC" id="5.4.2.12"/>
    </reaction>
</comment>
<dbReference type="InterPro" id="IPR036646">
    <property type="entry name" value="PGAM_B_sf"/>
</dbReference>
<comment type="cofactor">
    <cofactor evidence="9">
        <name>Mn(2+)</name>
        <dbReference type="ChEBI" id="CHEBI:29035"/>
    </cofactor>
    <text evidence="9">Binds 2 manganese ions per subunit.</text>
</comment>
<dbReference type="PANTHER" id="PTHR31637">
    <property type="entry name" value="2,3-BISPHOSPHOGLYCERATE-INDEPENDENT PHOSPHOGLYCERATE MUTASE"/>
    <property type="match status" value="1"/>
</dbReference>
<organism evidence="16 17">
    <name type="scientific">endosymbiont of Galathealinum brachiosum</name>
    <dbReference type="NCBI Taxonomy" id="2200906"/>
    <lineage>
        <taxon>Bacteria</taxon>
        <taxon>Pseudomonadati</taxon>
        <taxon>Pseudomonadota</taxon>
        <taxon>Gammaproteobacteria</taxon>
        <taxon>sulfur-oxidizing symbionts</taxon>
    </lineage>
</organism>
<protein>
    <recommendedName>
        <fullName evidence="9 10">2,3-bisphosphoglycerate-independent phosphoglycerate mutase</fullName>
        <shortName evidence="9">BPG-independent PGAM</shortName>
        <shortName evidence="9">Phosphoglyceromutase</shortName>
        <shortName evidence="9">iPGM</shortName>
        <ecNumber evidence="9 10">5.4.2.12</ecNumber>
    </recommendedName>
</protein>
<evidence type="ECO:0000256" key="7">
    <source>
        <dbReference type="ARBA" id="ARBA00023211"/>
    </source>
</evidence>
<dbReference type="NCBIfam" id="TIGR01307">
    <property type="entry name" value="pgm_bpd_ind"/>
    <property type="match status" value="1"/>
</dbReference>
<comment type="subunit">
    <text evidence="9">Monomer.</text>
</comment>
<dbReference type="Pfam" id="PF01676">
    <property type="entry name" value="Metalloenzyme"/>
    <property type="match status" value="1"/>
</dbReference>
<comment type="pathway">
    <text evidence="3 9">Carbohydrate degradation; glycolysis; pyruvate from D-glyceraldehyde 3-phosphate: step 3/5.</text>
</comment>